<dbReference type="SUPFAM" id="SSF52540">
    <property type="entry name" value="P-loop containing nucleoside triphosphate hydrolases"/>
    <property type="match status" value="1"/>
</dbReference>
<comment type="caution">
    <text evidence="2">The sequence shown here is derived from an EMBL/GenBank/DDBJ whole genome shotgun (WGS) entry which is preliminary data.</text>
</comment>
<dbReference type="Gene3D" id="3.40.50.300">
    <property type="entry name" value="P-loop containing nucleotide triphosphate hydrolases"/>
    <property type="match status" value="1"/>
</dbReference>
<evidence type="ECO:0000313" key="3">
    <source>
        <dbReference type="Proteomes" id="UP000669179"/>
    </source>
</evidence>
<proteinExistence type="predicted"/>
<organism evidence="2 3">
    <name type="scientific">Actinomadura barringtoniae</name>
    <dbReference type="NCBI Taxonomy" id="1427535"/>
    <lineage>
        <taxon>Bacteria</taxon>
        <taxon>Bacillati</taxon>
        <taxon>Actinomycetota</taxon>
        <taxon>Actinomycetes</taxon>
        <taxon>Streptosporangiales</taxon>
        <taxon>Thermomonosporaceae</taxon>
        <taxon>Actinomadura</taxon>
    </lineage>
</organism>
<gene>
    <name evidence="2" type="ORF">J4573_41635</name>
</gene>
<feature type="region of interest" description="Disordered" evidence="1">
    <location>
        <begin position="1"/>
        <end position="82"/>
    </location>
</feature>
<accession>A0A939PJS4</accession>
<dbReference type="Proteomes" id="UP000669179">
    <property type="component" value="Unassembled WGS sequence"/>
</dbReference>
<evidence type="ECO:0008006" key="4">
    <source>
        <dbReference type="Google" id="ProtNLM"/>
    </source>
</evidence>
<reference evidence="2" key="1">
    <citation type="submission" date="2021-03" db="EMBL/GenBank/DDBJ databases">
        <authorList>
            <person name="Kanchanasin P."/>
            <person name="Saeng-In P."/>
            <person name="Phongsopitanun W."/>
            <person name="Yuki M."/>
            <person name="Kudo T."/>
            <person name="Ohkuma M."/>
            <person name="Tanasupawat S."/>
        </authorList>
    </citation>
    <scope>NUCLEOTIDE SEQUENCE</scope>
    <source>
        <strain evidence="2">GKU 128</strain>
    </source>
</reference>
<sequence>MKLNGTPNSMADVINLRPLPVSDPEPYDPPLRSAPRTEPPGASDVPTMQDTSYEVPLDDRDEADAPQEAPAESGAGRVLSGKVLRPAGNDAVTEGARRPIVPPVFRDAVTFKAAVRKLVGRWLHITGYHAVRAPWYALKATGYAALGAAKLARRQVRWWWLLEQEPLRQAAASKGDADLWLKLHREAVKVRTGRGLAVLAEVIGLGAGGVLLAEAPVEAAIVSGLLVLLLARHGRPAGRSLLGHAVIPSRYRIITHDVVLRAYYAAGLGHPDKPQQQVQFAAPGLAADGDGSKVTVDLPYGKGFNDVIKAKDALASGLDVALSQVFVSRDETSHRRHTLWVANRDPLAVPVGRTPLLRGKPTDIWEPAPVGLDERGRAVTVPLLWNSTMVGAQPRQGKTFFARLLALYAALDPYVRLSVFDASGKPDWRKFALVAHQFSSGLVMTRDGDPVEILIEALRELKADVQNRYQRLSDLPTDVCPEGKLTRAIARDPKYGMPVRGVFLDEFQEYYDTPDAEANKEIASLLLFLVKTAPAAGVFMVDATQKPSGIGAGQVATSFNSFRDNHQTRFSLRTGSWQVSDLVLGAGAYGEGLDSSLLLPSYKGVGILRGASDDTPTVRSHLADAEDAEKILLAARDLRERAGTLSGHATGDHTARQIRDVLADTHAMFLPAETFLPWQELAARLADKLPQSYGDLTAEAISAQVRSFGVPSVNGKRDGQVLKGAKCDAITDALKARTP</sequence>
<protein>
    <recommendedName>
        <fullName evidence="4">Cell division protein FtsK</fullName>
    </recommendedName>
</protein>
<dbReference type="AlphaFoldDB" id="A0A939PJS4"/>
<dbReference type="InterPro" id="IPR027417">
    <property type="entry name" value="P-loop_NTPase"/>
</dbReference>
<name>A0A939PJS4_9ACTN</name>
<dbReference type="RefSeq" id="WP_208261655.1">
    <property type="nucleotide sequence ID" value="NZ_JAGEOJ010000021.1"/>
</dbReference>
<dbReference type="EMBL" id="JAGEOJ010000021">
    <property type="protein sequence ID" value="MBO2453650.1"/>
    <property type="molecule type" value="Genomic_DNA"/>
</dbReference>
<evidence type="ECO:0000256" key="1">
    <source>
        <dbReference type="SAM" id="MobiDB-lite"/>
    </source>
</evidence>
<keyword evidence="3" id="KW-1185">Reference proteome</keyword>
<evidence type="ECO:0000313" key="2">
    <source>
        <dbReference type="EMBL" id="MBO2453650.1"/>
    </source>
</evidence>